<evidence type="ECO:0000259" key="8">
    <source>
        <dbReference type="PROSITE" id="PS51007"/>
    </source>
</evidence>
<evidence type="ECO:0000313" key="10">
    <source>
        <dbReference type="Proteomes" id="UP000269692"/>
    </source>
</evidence>
<evidence type="ECO:0000256" key="6">
    <source>
        <dbReference type="PROSITE-ProRule" id="PRU00433"/>
    </source>
</evidence>
<organism evidence="9 10">
    <name type="scientific">Xanthobacter tagetidis</name>
    <dbReference type="NCBI Taxonomy" id="60216"/>
    <lineage>
        <taxon>Bacteria</taxon>
        <taxon>Pseudomonadati</taxon>
        <taxon>Pseudomonadota</taxon>
        <taxon>Alphaproteobacteria</taxon>
        <taxon>Hyphomicrobiales</taxon>
        <taxon>Xanthobacteraceae</taxon>
        <taxon>Xanthobacter</taxon>
    </lineage>
</organism>
<protein>
    <recommendedName>
        <fullName evidence="8">Cytochrome c domain-containing protein</fullName>
    </recommendedName>
</protein>
<keyword evidence="5 6" id="KW-0408">Iron</keyword>
<feature type="chain" id="PRO_5018106202" description="Cytochrome c domain-containing protein" evidence="7">
    <location>
        <begin position="37"/>
        <end position="120"/>
    </location>
</feature>
<keyword evidence="1" id="KW-0813">Transport</keyword>
<keyword evidence="4" id="KW-0249">Electron transport</keyword>
<dbReference type="InterPro" id="IPR009056">
    <property type="entry name" value="Cyt_c-like_dom"/>
</dbReference>
<evidence type="ECO:0000256" key="7">
    <source>
        <dbReference type="SAM" id="SignalP"/>
    </source>
</evidence>
<dbReference type="AlphaFoldDB" id="A0A3L7A0U3"/>
<keyword evidence="10" id="KW-1185">Reference proteome</keyword>
<dbReference type="GO" id="GO:0009055">
    <property type="term" value="F:electron transfer activity"/>
    <property type="evidence" value="ECO:0007669"/>
    <property type="project" value="InterPro"/>
</dbReference>
<sequence>MNPRPARALLARAVRSRTALSAFLAPLLIGPAGASASGDREYGAYLASQCVTCHQASGATVAGVPAIVAWPEEQFVAVLDSYRKKERDNEVMRTIAATLSEEEMAALAAYFGSLKPASGH</sequence>
<evidence type="ECO:0000313" key="9">
    <source>
        <dbReference type="EMBL" id="RLP73251.1"/>
    </source>
</evidence>
<comment type="caution">
    <text evidence="9">The sequence shown here is derived from an EMBL/GenBank/DDBJ whole genome shotgun (WGS) entry which is preliminary data.</text>
</comment>
<dbReference type="PANTHER" id="PTHR33751">
    <property type="entry name" value="CBB3-TYPE CYTOCHROME C OXIDASE SUBUNIT FIXP"/>
    <property type="match status" value="1"/>
</dbReference>
<keyword evidence="7" id="KW-0732">Signal</keyword>
<accession>A0A3L7A0U3</accession>
<keyword evidence="2 6" id="KW-0349">Heme</keyword>
<dbReference type="GO" id="GO:0020037">
    <property type="term" value="F:heme binding"/>
    <property type="evidence" value="ECO:0007669"/>
    <property type="project" value="InterPro"/>
</dbReference>
<dbReference type="Gene3D" id="1.10.760.10">
    <property type="entry name" value="Cytochrome c-like domain"/>
    <property type="match status" value="1"/>
</dbReference>
<dbReference type="RefSeq" id="WP_121625250.1">
    <property type="nucleotide sequence ID" value="NZ_JACIIW010000002.1"/>
</dbReference>
<evidence type="ECO:0000256" key="5">
    <source>
        <dbReference type="ARBA" id="ARBA00023004"/>
    </source>
</evidence>
<proteinExistence type="predicted"/>
<dbReference type="Proteomes" id="UP000269692">
    <property type="component" value="Unassembled WGS sequence"/>
</dbReference>
<dbReference type="PANTHER" id="PTHR33751:SF9">
    <property type="entry name" value="CYTOCHROME C4"/>
    <property type="match status" value="1"/>
</dbReference>
<dbReference type="InterPro" id="IPR050597">
    <property type="entry name" value="Cytochrome_c_Oxidase_Subunit"/>
</dbReference>
<evidence type="ECO:0000256" key="2">
    <source>
        <dbReference type="ARBA" id="ARBA00022617"/>
    </source>
</evidence>
<dbReference type="InterPro" id="IPR036909">
    <property type="entry name" value="Cyt_c-like_dom_sf"/>
</dbReference>
<reference evidence="9 10" key="1">
    <citation type="submission" date="2018-10" db="EMBL/GenBank/DDBJ databases">
        <title>Xanthobacter tagetidis genome sequencing and assembly.</title>
        <authorList>
            <person name="Maclea K.S."/>
            <person name="Goen A.E."/>
            <person name="Fatima S.A."/>
        </authorList>
    </citation>
    <scope>NUCLEOTIDE SEQUENCE [LARGE SCALE GENOMIC DNA]</scope>
    <source>
        <strain evidence="9 10">ATCC 700314</strain>
    </source>
</reference>
<evidence type="ECO:0000256" key="4">
    <source>
        <dbReference type="ARBA" id="ARBA00022982"/>
    </source>
</evidence>
<dbReference type="GO" id="GO:0046872">
    <property type="term" value="F:metal ion binding"/>
    <property type="evidence" value="ECO:0007669"/>
    <property type="project" value="UniProtKB-KW"/>
</dbReference>
<name>A0A3L7A0U3_9HYPH</name>
<feature type="signal peptide" evidence="7">
    <location>
        <begin position="1"/>
        <end position="36"/>
    </location>
</feature>
<dbReference type="EMBL" id="RCTF01000023">
    <property type="protein sequence ID" value="RLP73251.1"/>
    <property type="molecule type" value="Genomic_DNA"/>
</dbReference>
<dbReference type="OrthoDB" id="9805828at2"/>
<dbReference type="PROSITE" id="PS51007">
    <property type="entry name" value="CYTC"/>
    <property type="match status" value="1"/>
</dbReference>
<dbReference type="Pfam" id="PF13442">
    <property type="entry name" value="Cytochrome_CBB3"/>
    <property type="match status" value="1"/>
</dbReference>
<evidence type="ECO:0000256" key="3">
    <source>
        <dbReference type="ARBA" id="ARBA00022723"/>
    </source>
</evidence>
<feature type="domain" description="Cytochrome c" evidence="8">
    <location>
        <begin position="33"/>
        <end position="115"/>
    </location>
</feature>
<keyword evidence="3 6" id="KW-0479">Metal-binding</keyword>
<dbReference type="SUPFAM" id="SSF46626">
    <property type="entry name" value="Cytochrome c"/>
    <property type="match status" value="1"/>
</dbReference>
<gene>
    <name evidence="9" type="ORF">D9R14_20640</name>
</gene>
<evidence type="ECO:0000256" key="1">
    <source>
        <dbReference type="ARBA" id="ARBA00022448"/>
    </source>
</evidence>